<protein>
    <submittedName>
        <fullName evidence="2">Uncharacterized protein</fullName>
    </submittedName>
</protein>
<evidence type="ECO:0000313" key="3">
    <source>
        <dbReference type="Proteomes" id="UP000832041"/>
    </source>
</evidence>
<feature type="region of interest" description="Disordered" evidence="1">
    <location>
        <begin position="1"/>
        <end position="84"/>
    </location>
</feature>
<evidence type="ECO:0000256" key="1">
    <source>
        <dbReference type="SAM" id="MobiDB-lite"/>
    </source>
</evidence>
<dbReference type="EMBL" id="CP051627">
    <property type="protein sequence ID" value="UPT20615.1"/>
    <property type="molecule type" value="Genomic_DNA"/>
</dbReference>
<dbReference type="RefSeq" id="WP_248592892.1">
    <property type="nucleotide sequence ID" value="NZ_BAABEB010000012.1"/>
</dbReference>
<accession>A0ABY4L2X9</accession>
<reference evidence="2 3" key="1">
    <citation type="submission" date="2020-04" db="EMBL/GenBank/DDBJ databases">
        <title>Thermobifida alba genome sequencing and assembly.</title>
        <authorList>
            <person name="Luzics S."/>
            <person name="Horvath B."/>
            <person name="Nagy I."/>
            <person name="Toth A."/>
            <person name="Nagy I."/>
            <person name="Kukolya J."/>
        </authorList>
    </citation>
    <scope>NUCLEOTIDE SEQUENCE [LARGE SCALE GENOMIC DNA]</scope>
    <source>
        <strain evidence="2 3">DSM 43795</strain>
    </source>
</reference>
<gene>
    <name evidence="2" type="ORF">FOF52_06260</name>
</gene>
<evidence type="ECO:0000313" key="2">
    <source>
        <dbReference type="EMBL" id="UPT20615.1"/>
    </source>
</evidence>
<proteinExistence type="predicted"/>
<organism evidence="2 3">
    <name type="scientific">Thermobifida alba</name>
    <name type="common">Thermomonospora alba</name>
    <dbReference type="NCBI Taxonomy" id="53522"/>
    <lineage>
        <taxon>Bacteria</taxon>
        <taxon>Bacillati</taxon>
        <taxon>Actinomycetota</taxon>
        <taxon>Actinomycetes</taxon>
        <taxon>Streptosporangiales</taxon>
        <taxon>Nocardiopsidaceae</taxon>
        <taxon>Thermobifida</taxon>
    </lineage>
</organism>
<sequence length="84" mass="9514">MEVSPLVLTEDRFPTGLPGRRVPVRVEQPSAQRPWGMDQARPPLAVPRAGRHEKPTTTREETVPTQYSEDSEVRPDDYTQTVTD</sequence>
<keyword evidence="3" id="KW-1185">Reference proteome</keyword>
<feature type="compositionally biased region" description="Basic and acidic residues" evidence="1">
    <location>
        <begin position="50"/>
        <end position="62"/>
    </location>
</feature>
<dbReference type="Proteomes" id="UP000832041">
    <property type="component" value="Chromosome"/>
</dbReference>
<name>A0ABY4L2X9_THEAE</name>